<organism evidence="1 2">
    <name type="scientific">Maioricimonas rarisocia</name>
    <dbReference type="NCBI Taxonomy" id="2528026"/>
    <lineage>
        <taxon>Bacteria</taxon>
        <taxon>Pseudomonadati</taxon>
        <taxon>Planctomycetota</taxon>
        <taxon>Planctomycetia</taxon>
        <taxon>Planctomycetales</taxon>
        <taxon>Planctomycetaceae</taxon>
        <taxon>Maioricimonas</taxon>
    </lineage>
</organism>
<dbReference type="Proteomes" id="UP000320496">
    <property type="component" value="Chromosome"/>
</dbReference>
<dbReference type="EMBL" id="CP036275">
    <property type="protein sequence ID" value="QDU39811.1"/>
    <property type="molecule type" value="Genomic_DNA"/>
</dbReference>
<sequence>MPVAYKQQTCRQIGQAVALPLRCTPPERATCIDRGRVNRQPGVRVLHHRRCRISVPGTEDQKRLLVPRRVLRVLAVNSPDTATPRR</sequence>
<reference evidence="1 2" key="1">
    <citation type="submission" date="2019-02" db="EMBL/GenBank/DDBJ databases">
        <title>Deep-cultivation of Planctomycetes and their phenomic and genomic characterization uncovers novel biology.</title>
        <authorList>
            <person name="Wiegand S."/>
            <person name="Jogler M."/>
            <person name="Boedeker C."/>
            <person name="Pinto D."/>
            <person name="Vollmers J."/>
            <person name="Rivas-Marin E."/>
            <person name="Kohn T."/>
            <person name="Peeters S.H."/>
            <person name="Heuer A."/>
            <person name="Rast P."/>
            <person name="Oberbeckmann S."/>
            <person name="Bunk B."/>
            <person name="Jeske O."/>
            <person name="Meyerdierks A."/>
            <person name="Storesund J.E."/>
            <person name="Kallscheuer N."/>
            <person name="Luecker S."/>
            <person name="Lage O.M."/>
            <person name="Pohl T."/>
            <person name="Merkel B.J."/>
            <person name="Hornburger P."/>
            <person name="Mueller R.-W."/>
            <person name="Bruemmer F."/>
            <person name="Labrenz M."/>
            <person name="Spormann A.M."/>
            <person name="Op den Camp H."/>
            <person name="Overmann J."/>
            <person name="Amann R."/>
            <person name="Jetten M.S.M."/>
            <person name="Mascher T."/>
            <person name="Medema M.H."/>
            <person name="Devos D.P."/>
            <person name="Kaster A.-K."/>
            <person name="Ovreas L."/>
            <person name="Rohde M."/>
            <person name="Galperin M.Y."/>
            <person name="Jogler C."/>
        </authorList>
    </citation>
    <scope>NUCLEOTIDE SEQUENCE [LARGE SCALE GENOMIC DNA]</scope>
    <source>
        <strain evidence="1 2">Mal4</strain>
    </source>
</reference>
<dbReference type="AlphaFoldDB" id="A0A517ZBK1"/>
<accession>A0A517ZBK1</accession>
<gene>
    <name evidence="1" type="ORF">Mal4_41590</name>
</gene>
<evidence type="ECO:0000313" key="2">
    <source>
        <dbReference type="Proteomes" id="UP000320496"/>
    </source>
</evidence>
<proteinExistence type="predicted"/>
<name>A0A517ZBK1_9PLAN</name>
<protein>
    <submittedName>
        <fullName evidence="1">Uncharacterized protein</fullName>
    </submittedName>
</protein>
<keyword evidence="2" id="KW-1185">Reference proteome</keyword>
<dbReference type="KEGG" id="mri:Mal4_41590"/>
<evidence type="ECO:0000313" key="1">
    <source>
        <dbReference type="EMBL" id="QDU39811.1"/>
    </source>
</evidence>